<reference evidence="1" key="1">
    <citation type="submission" date="2020-05" db="EMBL/GenBank/DDBJ databases">
        <authorList>
            <person name="Chiriac C."/>
            <person name="Salcher M."/>
            <person name="Ghai R."/>
            <person name="Kavagutti S V."/>
        </authorList>
    </citation>
    <scope>NUCLEOTIDE SEQUENCE</scope>
</reference>
<organism evidence="1">
    <name type="scientific">freshwater metagenome</name>
    <dbReference type="NCBI Taxonomy" id="449393"/>
    <lineage>
        <taxon>unclassified sequences</taxon>
        <taxon>metagenomes</taxon>
        <taxon>ecological metagenomes</taxon>
    </lineage>
</organism>
<evidence type="ECO:0000313" key="1">
    <source>
        <dbReference type="EMBL" id="CAB4935697.1"/>
    </source>
</evidence>
<dbReference type="EMBL" id="CAFBNG010000038">
    <property type="protein sequence ID" value="CAB4935697.1"/>
    <property type="molecule type" value="Genomic_DNA"/>
</dbReference>
<name>A0A6J7IZC4_9ZZZZ</name>
<dbReference type="AlphaFoldDB" id="A0A6J7IZC4"/>
<proteinExistence type="predicted"/>
<evidence type="ECO:0000313" key="2">
    <source>
        <dbReference type="EMBL" id="CAB5010418.1"/>
    </source>
</evidence>
<sequence length="132" mass="14475">MRPNKPALIFLAAITLMGLLWGGDKFITRAKTSQVYVADCTGITYKPIVITKSCSTTQPRLSGIEWESWDRTGASGKAMYLNGGTSILVSLQIAAPELVNKKLVMHALTIEPEKDNYWPDGSATKQMWKLGA</sequence>
<gene>
    <name evidence="1" type="ORF">UFOPK3774_00323</name>
    <name evidence="2" type="ORF">UFOPK4049_00999</name>
</gene>
<dbReference type="EMBL" id="CAFBPB010000144">
    <property type="protein sequence ID" value="CAB5010418.1"/>
    <property type="molecule type" value="Genomic_DNA"/>
</dbReference>
<protein>
    <submittedName>
        <fullName evidence="1">Unannotated protein</fullName>
    </submittedName>
</protein>
<accession>A0A6J7IZC4</accession>